<proteinExistence type="predicted"/>
<sequence>MKKDLTRCKGMPGVILGLGCRPGIPVAALERALGEGLTRVGLGPEAVQGVATIDRRGEEAGIQDLCRGHAWPLWCYPAQVLARVPVPHPSAALRRRLGTGSVAAAAALLAAGAPVRDLLLERHVYRDGEGQVVVAVARLPDMGAG</sequence>
<dbReference type="GO" id="GO:0008168">
    <property type="term" value="F:methyltransferase activity"/>
    <property type="evidence" value="ECO:0007669"/>
    <property type="project" value="UniProtKB-KW"/>
</dbReference>
<evidence type="ECO:0000313" key="2">
    <source>
        <dbReference type="EMBL" id="SFM56733.1"/>
    </source>
</evidence>
<protein>
    <submittedName>
        <fullName evidence="2">Cobalt-precorrin 5A hydrolase/cobalt-precorrin 5A hydrolase / precorrin-3B C17-methyltransferase</fullName>
    </submittedName>
</protein>
<dbReference type="InterPro" id="IPR036518">
    <property type="entry name" value="CobE/GbiG_C_sf"/>
</dbReference>
<evidence type="ECO:0000313" key="3">
    <source>
        <dbReference type="Proteomes" id="UP000199556"/>
    </source>
</evidence>
<feature type="domain" description="CobE/GbiG C-terminal" evidence="1">
    <location>
        <begin position="14"/>
        <end position="137"/>
    </location>
</feature>
<dbReference type="PANTHER" id="PTHR37477">
    <property type="entry name" value="COBALT-PRECORRIN-5A HYDROLASE"/>
    <property type="match status" value="1"/>
</dbReference>
<dbReference type="PROSITE" id="PS51257">
    <property type="entry name" value="PROKAR_LIPOPROTEIN"/>
    <property type="match status" value="1"/>
</dbReference>
<dbReference type="Gene3D" id="3.30.420.180">
    <property type="entry name" value="CobE/GbiG C-terminal domain"/>
    <property type="match status" value="1"/>
</dbReference>
<dbReference type="STRING" id="195064.SAMN05421721_11048"/>
<keyword evidence="3" id="KW-1185">Reference proteome</keyword>
<name>A0A1I4RXQ3_ECTMO</name>
<keyword evidence="2" id="KW-0489">Methyltransferase</keyword>
<dbReference type="InterPro" id="IPR052553">
    <property type="entry name" value="CbiG_hydrolase"/>
</dbReference>
<dbReference type="AlphaFoldDB" id="A0A1I4RXQ3"/>
<dbReference type="Proteomes" id="UP000199556">
    <property type="component" value="Unassembled WGS sequence"/>
</dbReference>
<dbReference type="GO" id="GO:0016787">
    <property type="term" value="F:hydrolase activity"/>
    <property type="evidence" value="ECO:0007669"/>
    <property type="project" value="UniProtKB-KW"/>
</dbReference>
<dbReference type="PANTHER" id="PTHR37477:SF1">
    <property type="entry name" value="COBALT-PRECORRIN-5A HYDROLASE"/>
    <property type="match status" value="1"/>
</dbReference>
<dbReference type="Pfam" id="PF01890">
    <property type="entry name" value="CbiG_C"/>
    <property type="match status" value="1"/>
</dbReference>
<keyword evidence="2" id="KW-0378">Hydrolase</keyword>
<gene>
    <name evidence="2" type="ORF">SAMN05421721_11048</name>
</gene>
<keyword evidence="2" id="KW-0808">Transferase</keyword>
<dbReference type="GO" id="GO:0032259">
    <property type="term" value="P:methylation"/>
    <property type="evidence" value="ECO:0007669"/>
    <property type="project" value="UniProtKB-KW"/>
</dbReference>
<dbReference type="GO" id="GO:0009236">
    <property type="term" value="P:cobalamin biosynthetic process"/>
    <property type="evidence" value="ECO:0007669"/>
    <property type="project" value="InterPro"/>
</dbReference>
<reference evidence="2 3" key="1">
    <citation type="submission" date="2016-10" db="EMBL/GenBank/DDBJ databases">
        <authorList>
            <person name="de Groot N.N."/>
        </authorList>
    </citation>
    <scope>NUCLEOTIDE SEQUENCE [LARGE SCALE GENOMIC DNA]</scope>
    <source>
        <strain evidence="2 3">DSM 4180</strain>
    </source>
</reference>
<evidence type="ECO:0000259" key="1">
    <source>
        <dbReference type="Pfam" id="PF01890"/>
    </source>
</evidence>
<dbReference type="EMBL" id="FOUO01000010">
    <property type="protein sequence ID" value="SFM56733.1"/>
    <property type="molecule type" value="Genomic_DNA"/>
</dbReference>
<dbReference type="SUPFAM" id="SSF159664">
    <property type="entry name" value="CobE/GbiG C-terminal domain-like"/>
    <property type="match status" value="1"/>
</dbReference>
<dbReference type="RefSeq" id="WP_218149046.1">
    <property type="nucleotide sequence ID" value="NZ_FOUO01000010.1"/>
</dbReference>
<organism evidence="2 3">
    <name type="scientific">Ectothiorhodospira mobilis</name>
    <dbReference type="NCBI Taxonomy" id="195064"/>
    <lineage>
        <taxon>Bacteria</taxon>
        <taxon>Pseudomonadati</taxon>
        <taxon>Pseudomonadota</taxon>
        <taxon>Gammaproteobacteria</taxon>
        <taxon>Chromatiales</taxon>
        <taxon>Ectothiorhodospiraceae</taxon>
        <taxon>Ectothiorhodospira</taxon>
    </lineage>
</organism>
<dbReference type="InterPro" id="IPR002750">
    <property type="entry name" value="CobE/GbiG_C"/>
</dbReference>
<accession>A0A1I4RXQ3</accession>